<organism evidence="3">
    <name type="scientific">mine drainage metagenome</name>
    <dbReference type="NCBI Taxonomy" id="410659"/>
    <lineage>
        <taxon>unclassified sequences</taxon>
        <taxon>metagenomes</taxon>
        <taxon>ecological metagenomes</taxon>
    </lineage>
</organism>
<keyword evidence="1 3" id="KW-0808">Transferase</keyword>
<accession>T1ACR0</accession>
<dbReference type="Gene3D" id="3.40.50.2000">
    <property type="entry name" value="Glycogen Phosphorylase B"/>
    <property type="match status" value="1"/>
</dbReference>
<proteinExistence type="predicted"/>
<dbReference type="GO" id="GO:0005886">
    <property type="term" value="C:plasma membrane"/>
    <property type="evidence" value="ECO:0007669"/>
    <property type="project" value="TreeGrafter"/>
</dbReference>
<dbReference type="InterPro" id="IPR039901">
    <property type="entry name" value="Kdotransferase"/>
</dbReference>
<dbReference type="SUPFAM" id="SSF53756">
    <property type="entry name" value="UDP-Glycosyltransferase/glycogen phosphorylase"/>
    <property type="match status" value="1"/>
</dbReference>
<dbReference type="InterPro" id="IPR038107">
    <property type="entry name" value="Glycos_transf_N_sf"/>
</dbReference>
<evidence type="ECO:0000259" key="2">
    <source>
        <dbReference type="Pfam" id="PF04413"/>
    </source>
</evidence>
<dbReference type="PANTHER" id="PTHR42755:SF1">
    <property type="entry name" value="3-DEOXY-D-MANNO-OCTULOSONIC ACID TRANSFERASE, MITOCHONDRIAL-RELATED"/>
    <property type="match status" value="1"/>
</dbReference>
<comment type="caution">
    <text evidence="3">The sequence shown here is derived from an EMBL/GenBank/DDBJ whole genome shotgun (WGS) entry which is preliminary data.</text>
</comment>
<feature type="domain" description="3-deoxy-D-manno-octulosonic-acid transferase N-terminal" evidence="2">
    <location>
        <begin position="35"/>
        <end position="209"/>
    </location>
</feature>
<dbReference type="GO" id="GO:0016740">
    <property type="term" value="F:transferase activity"/>
    <property type="evidence" value="ECO:0007669"/>
    <property type="project" value="UniProtKB-KW"/>
</dbReference>
<dbReference type="InterPro" id="IPR007507">
    <property type="entry name" value="Glycos_transf_N"/>
</dbReference>
<evidence type="ECO:0000256" key="1">
    <source>
        <dbReference type="ARBA" id="ARBA00022679"/>
    </source>
</evidence>
<dbReference type="Pfam" id="PF04413">
    <property type="entry name" value="Glycos_transf_N"/>
    <property type="match status" value="1"/>
</dbReference>
<reference evidence="3" key="2">
    <citation type="journal article" date="2014" name="ISME J.">
        <title>Microbial stratification in low pH oxic and suboxic macroscopic growths along an acid mine drainage.</title>
        <authorList>
            <person name="Mendez-Garcia C."/>
            <person name="Mesa V."/>
            <person name="Sprenger R.R."/>
            <person name="Richter M."/>
            <person name="Diez M.S."/>
            <person name="Solano J."/>
            <person name="Bargiela R."/>
            <person name="Golyshina O.V."/>
            <person name="Manteca A."/>
            <person name="Ramos J.L."/>
            <person name="Gallego J.R."/>
            <person name="Llorente I."/>
            <person name="Martins Dos Santos V.A."/>
            <person name="Jensen O.N."/>
            <person name="Pelaez A.I."/>
            <person name="Sanchez J."/>
            <person name="Ferrer M."/>
        </authorList>
    </citation>
    <scope>NUCLEOTIDE SEQUENCE</scope>
</reference>
<protein>
    <submittedName>
        <fullName evidence="3">Three-deoxy-D-manno-octulosonic-acid transferase domain protein</fullName>
    </submittedName>
</protein>
<sequence length="422" mass="46524">MWRRAYSLLLALAIPWALWRLGRVSLRQTGQREATRERLGYIEPQSSGTYWIHAASLGEVQVAFNLIHSLRQKDPDLPVVLTTFTATGKAQAQEVLPPAIPVYLLPLDHPFAVARFLNRLKPRIGVVIETEIWPNLARACFDRAIPLALVNAHMSGKTVRRYARFAGLFSPVFQHLSLILVQNEVQREHFIRLGANPARVRVCGNLKYEMSVSAAVEERGQALRTGLFPGSPVWIAGSTREGEDAWILEAQLAVRIALPEAILVLAPRHPDRASDILDAARVRNLQVARQSQGERPAQGGVLLLDTIGELNAFYAAGDAAFVGGSLVPLGGHNPLEPILHRAPVVMGPYLDNVRDIAMRLTEADALDIVRNAPELARAIVKLLANPMKRAERVQRGLDAALASREAMACTLQALEELEPFLK</sequence>
<evidence type="ECO:0000313" key="3">
    <source>
        <dbReference type="EMBL" id="EQD54418.1"/>
    </source>
</evidence>
<dbReference type="Gene3D" id="3.40.50.11720">
    <property type="entry name" value="3-Deoxy-D-manno-octulosonic-acid transferase, N-terminal domain"/>
    <property type="match status" value="1"/>
</dbReference>
<dbReference type="GO" id="GO:0009245">
    <property type="term" value="P:lipid A biosynthetic process"/>
    <property type="evidence" value="ECO:0007669"/>
    <property type="project" value="TreeGrafter"/>
</dbReference>
<dbReference type="EMBL" id="AUZY01006425">
    <property type="protein sequence ID" value="EQD54418.1"/>
    <property type="molecule type" value="Genomic_DNA"/>
</dbReference>
<dbReference type="PANTHER" id="PTHR42755">
    <property type="entry name" value="3-DEOXY-MANNO-OCTULOSONATE CYTIDYLYLTRANSFERASE"/>
    <property type="match status" value="1"/>
</dbReference>
<name>T1ACR0_9ZZZZ</name>
<dbReference type="AlphaFoldDB" id="T1ACR0"/>
<gene>
    <name evidence="3" type="ORF">B1B_09700</name>
</gene>
<reference evidence="3" key="1">
    <citation type="submission" date="2013-08" db="EMBL/GenBank/DDBJ databases">
        <authorList>
            <person name="Mendez C."/>
            <person name="Richter M."/>
            <person name="Ferrer M."/>
            <person name="Sanchez J."/>
        </authorList>
    </citation>
    <scope>NUCLEOTIDE SEQUENCE</scope>
</reference>